<evidence type="ECO:0000259" key="10">
    <source>
        <dbReference type="Pfam" id="PF00881"/>
    </source>
</evidence>
<feature type="region of interest" description="Disordered" evidence="9">
    <location>
        <begin position="175"/>
        <end position="197"/>
    </location>
</feature>
<dbReference type="Proteomes" id="UP000011021">
    <property type="component" value="Unassembled WGS sequence"/>
</dbReference>
<dbReference type="InterPro" id="IPR029479">
    <property type="entry name" value="Nitroreductase"/>
</dbReference>
<dbReference type="STRING" id="887898.HMPREF0551_1203"/>
<evidence type="ECO:0000256" key="2">
    <source>
        <dbReference type="ARBA" id="ARBA00022630"/>
    </source>
</evidence>
<evidence type="ECO:0000256" key="1">
    <source>
        <dbReference type="ARBA" id="ARBA00007118"/>
    </source>
</evidence>
<reference evidence="11 12" key="1">
    <citation type="submission" date="2010-12" db="EMBL/GenBank/DDBJ databases">
        <authorList>
            <person name="Muzny D."/>
            <person name="Qin X."/>
            <person name="Deng J."/>
            <person name="Jiang H."/>
            <person name="Liu Y."/>
            <person name="Qu J."/>
            <person name="Song X.-Z."/>
            <person name="Zhang L."/>
            <person name="Thornton R."/>
            <person name="Coyle M."/>
            <person name="Francisco L."/>
            <person name="Jackson L."/>
            <person name="Javaid M."/>
            <person name="Korchina V."/>
            <person name="Kovar C."/>
            <person name="Mata R."/>
            <person name="Mathew T."/>
            <person name="Ngo R."/>
            <person name="Nguyen L."/>
            <person name="Nguyen N."/>
            <person name="Okwuonu G."/>
            <person name="Ongeri F."/>
            <person name="Pham C."/>
            <person name="Simmons D."/>
            <person name="Wilczek-Boney K."/>
            <person name="Hale W."/>
            <person name="Jakkamsetti A."/>
            <person name="Pham P."/>
            <person name="Ruth R."/>
            <person name="San Lucas F."/>
            <person name="Warren J."/>
            <person name="Zhang J."/>
            <person name="Zhao Z."/>
            <person name="Zhou C."/>
            <person name="Zhu D."/>
            <person name="Lee S."/>
            <person name="Bess C."/>
            <person name="Blankenburg K."/>
            <person name="Forbes L."/>
            <person name="Fu Q."/>
            <person name="Gubbala S."/>
            <person name="Hirani K."/>
            <person name="Jayaseelan J.C."/>
            <person name="Lara F."/>
            <person name="Munidasa M."/>
            <person name="Palculict T."/>
            <person name="Patil S."/>
            <person name="Pu L.-L."/>
            <person name="Saada N."/>
            <person name="Tang L."/>
            <person name="Weissenberger G."/>
            <person name="Zhu Y."/>
            <person name="Hemphill L."/>
            <person name="Shang Y."/>
            <person name="Youmans B."/>
            <person name="Ayvaz T."/>
            <person name="Ross M."/>
            <person name="Santibanez J."/>
            <person name="Aqrawi P."/>
            <person name="Gross S."/>
            <person name="Joshi V."/>
            <person name="Fowler G."/>
            <person name="Nazareth L."/>
            <person name="Reid J."/>
            <person name="Worley K."/>
            <person name="Petrosino J."/>
            <person name="Highlander S."/>
            <person name="Gibbs R."/>
        </authorList>
    </citation>
    <scope>NUCLEOTIDE SEQUENCE [LARGE SCALE GENOMIC DNA]</scope>
    <source>
        <strain evidence="11 12">ATCC 51599</strain>
    </source>
</reference>
<name>E7RWZ0_9BURK</name>
<keyword evidence="12" id="KW-1185">Reference proteome</keyword>
<gene>
    <name evidence="11" type="ORF">HMPREF0551_1203</name>
</gene>
<evidence type="ECO:0000256" key="3">
    <source>
        <dbReference type="ARBA" id="ARBA00022643"/>
    </source>
</evidence>
<dbReference type="InterPro" id="IPR026021">
    <property type="entry name" value="YdjA-like"/>
</dbReference>
<keyword evidence="4 7" id="KW-0521">NADP</keyword>
<protein>
    <recommendedName>
        <fullName evidence="7">Putative NAD(P)H nitroreductase</fullName>
        <ecNumber evidence="7">1.-.-.-</ecNumber>
    </recommendedName>
</protein>
<keyword evidence="5 7" id="KW-0560">Oxidoreductase</keyword>
<sequence length="197" mass="21423">MSETIDLAEVGEVAIEALKGRFSSWPLHEPAPSASELETAFELAMRAPDHGSMKPWRFVTVQGEARAALAEILVEAARARGHEDPERYRRKQLAAPMTIVPAVRLVEGSEKVPVIEQWLAAGAAVMNLLNGLYLQGYGAIWVSGPNAFDPKVRDALGFAADEHLLGFVHVGTAEPHAKGRERPDPSGFVRAWHGPEC</sequence>
<feature type="domain" description="Nitroreductase" evidence="10">
    <location>
        <begin position="28"/>
        <end position="171"/>
    </location>
</feature>
<evidence type="ECO:0000256" key="8">
    <source>
        <dbReference type="PIRSR" id="PIRSR000232-1"/>
    </source>
</evidence>
<dbReference type="eggNOG" id="COG0778">
    <property type="taxonomic scope" value="Bacteria"/>
</dbReference>
<dbReference type="PANTHER" id="PTHR43821">
    <property type="entry name" value="NAD(P)H NITROREDUCTASE YDJA-RELATED"/>
    <property type="match status" value="1"/>
</dbReference>
<dbReference type="EMBL" id="AEQP01000005">
    <property type="protein sequence ID" value="EFV95062.1"/>
    <property type="molecule type" value="Genomic_DNA"/>
</dbReference>
<feature type="binding site" description="in other chain" evidence="8">
    <location>
        <begin position="21"/>
        <end position="23"/>
    </location>
    <ligand>
        <name>FMN</name>
        <dbReference type="ChEBI" id="CHEBI:58210"/>
        <note>ligand shared between dimeric partners</note>
    </ligand>
</feature>
<dbReference type="GO" id="GO:0016491">
    <property type="term" value="F:oxidoreductase activity"/>
    <property type="evidence" value="ECO:0007669"/>
    <property type="project" value="UniProtKB-UniRule"/>
</dbReference>
<evidence type="ECO:0000256" key="5">
    <source>
        <dbReference type="ARBA" id="ARBA00023002"/>
    </source>
</evidence>
<feature type="binding site" evidence="8">
    <location>
        <position position="46"/>
    </location>
    <ligand>
        <name>FMN</name>
        <dbReference type="ChEBI" id="CHEBI:58210"/>
        <note>ligand shared between dimeric partners</note>
    </ligand>
</feature>
<dbReference type="InterPro" id="IPR000415">
    <property type="entry name" value="Nitroreductase-like"/>
</dbReference>
<accession>E7RWZ0</accession>
<dbReference type="InterPro" id="IPR052530">
    <property type="entry name" value="NAD(P)H_nitroreductase"/>
</dbReference>
<keyword evidence="6 7" id="KW-0520">NAD</keyword>
<dbReference type="SUPFAM" id="SSF55469">
    <property type="entry name" value="FMN-dependent nitroreductase-like"/>
    <property type="match status" value="1"/>
</dbReference>
<organism evidence="11 12">
    <name type="scientific">Lautropia mirabilis ATCC 51599</name>
    <dbReference type="NCBI Taxonomy" id="887898"/>
    <lineage>
        <taxon>Bacteria</taxon>
        <taxon>Pseudomonadati</taxon>
        <taxon>Pseudomonadota</taxon>
        <taxon>Betaproteobacteria</taxon>
        <taxon>Burkholderiales</taxon>
        <taxon>Burkholderiaceae</taxon>
        <taxon>Lautropia</taxon>
    </lineage>
</organism>
<dbReference type="HOGENOM" id="CLU_070764_5_0_4"/>
<dbReference type="PIRSF" id="PIRSF000232">
    <property type="entry name" value="YdjA"/>
    <property type="match status" value="1"/>
</dbReference>
<evidence type="ECO:0000256" key="6">
    <source>
        <dbReference type="ARBA" id="ARBA00023027"/>
    </source>
</evidence>
<comment type="similarity">
    <text evidence="1 7">Belongs to the nitroreductase family.</text>
</comment>
<evidence type="ECO:0000313" key="12">
    <source>
        <dbReference type="Proteomes" id="UP000011021"/>
    </source>
</evidence>
<feature type="binding site" description="in other chain" evidence="8">
    <location>
        <begin position="141"/>
        <end position="143"/>
    </location>
    <ligand>
        <name>FMN</name>
        <dbReference type="ChEBI" id="CHEBI:58210"/>
        <note>ligand shared between dimeric partners</note>
    </ligand>
</feature>
<proteinExistence type="inferred from homology"/>
<dbReference type="CDD" id="cd02135">
    <property type="entry name" value="YdjA-like"/>
    <property type="match status" value="1"/>
</dbReference>
<comment type="caution">
    <text evidence="11">The sequence shown here is derived from an EMBL/GenBank/DDBJ whole genome shotgun (WGS) entry which is preliminary data.</text>
</comment>
<evidence type="ECO:0000256" key="9">
    <source>
        <dbReference type="SAM" id="MobiDB-lite"/>
    </source>
</evidence>
<dbReference type="EC" id="1.-.-.-" evidence="7"/>
<dbReference type="Gene3D" id="3.40.109.10">
    <property type="entry name" value="NADH Oxidase"/>
    <property type="match status" value="1"/>
</dbReference>
<comment type="cofactor">
    <cofactor evidence="8">
        <name>FMN</name>
        <dbReference type="ChEBI" id="CHEBI:58210"/>
    </cofactor>
    <text evidence="8">Binds 1 FMN per subunit.</text>
</comment>
<keyword evidence="3 7" id="KW-0288">FMN</keyword>
<feature type="compositionally biased region" description="Basic and acidic residues" evidence="9">
    <location>
        <begin position="175"/>
        <end position="184"/>
    </location>
</feature>
<evidence type="ECO:0000313" key="11">
    <source>
        <dbReference type="EMBL" id="EFV95062.1"/>
    </source>
</evidence>
<dbReference type="AlphaFoldDB" id="E7RWZ0"/>
<dbReference type="RefSeq" id="WP_005673451.1">
    <property type="nucleotide sequence ID" value="NZ_CP146288.1"/>
</dbReference>
<keyword evidence="2 7" id="KW-0285">Flavoprotein</keyword>
<dbReference type="Pfam" id="PF00881">
    <property type="entry name" value="Nitroreductase"/>
    <property type="match status" value="1"/>
</dbReference>
<feature type="binding site" evidence="8">
    <location>
        <position position="50"/>
    </location>
    <ligand>
        <name>FMN</name>
        <dbReference type="ChEBI" id="CHEBI:58210"/>
        <note>ligand shared between dimeric partners</note>
    </ligand>
</feature>
<evidence type="ECO:0000256" key="7">
    <source>
        <dbReference type="PIRNR" id="PIRNR000232"/>
    </source>
</evidence>
<evidence type="ECO:0000256" key="4">
    <source>
        <dbReference type="ARBA" id="ARBA00022857"/>
    </source>
</evidence>
<dbReference type="PANTHER" id="PTHR43821:SF1">
    <property type="entry name" value="NAD(P)H NITROREDUCTASE YDJA-RELATED"/>
    <property type="match status" value="1"/>
</dbReference>